<protein>
    <recommendedName>
        <fullName evidence="2">Actinobacteria/chloroflexi VLRF1 release factor domain-containing protein</fullName>
    </recommendedName>
</protein>
<reference evidence="3 4" key="1">
    <citation type="submission" date="2014-09" db="EMBL/GenBank/DDBJ databases">
        <title>Draft genome sequence of an obligately methylotrophic methanogen, Methanococcoides methylutens, isolated from marine sediment.</title>
        <authorList>
            <person name="Guan Y."/>
            <person name="Ngugi D.K."/>
            <person name="Blom J."/>
            <person name="Ali S."/>
            <person name="Ferry J.G."/>
            <person name="Stingl U."/>
        </authorList>
    </citation>
    <scope>NUCLEOTIDE SEQUENCE [LARGE SCALE GENOMIC DNA]</scope>
    <source>
        <strain evidence="3 4">DSM 2657</strain>
    </source>
</reference>
<dbReference type="InterPro" id="IPR040783">
    <property type="entry name" value="VLRF1"/>
</dbReference>
<dbReference type="RefSeq" id="WP_048195112.1">
    <property type="nucleotide sequence ID" value="NZ_CAAGSM010000001.1"/>
</dbReference>
<dbReference type="Proteomes" id="UP000029859">
    <property type="component" value="Unassembled WGS sequence"/>
</dbReference>
<dbReference type="EMBL" id="JRHO01000014">
    <property type="protein sequence ID" value="KGK97944.1"/>
    <property type="molecule type" value="Genomic_DNA"/>
</dbReference>
<dbReference type="AlphaFoldDB" id="A0A099SZ15"/>
<sequence>MAGTKKVAGNLNTFFKKYSGKEKLEEEIDKLQSHILELEIDRKRFEKNETNAKRALAAKQEAEEKLKAANVKIETLTHQLEEKKEEVSEEISFALIEEVTPSQMTSYIDQLRSIRSDRESLLTAYITEKEMNLNSGFSKDAMKDLDQNSQYLIQKIKSDTGYALFYDSMQMLKEVVVPALPFERSSVERSNSFVTGALKNSLAKDISVCILAAHAGESLIGISSDKTGFDEDMIIRSSVKAKHTKGGFSQRRFERLRDEDIDHHVEKVRNSLKNMLEHAPIDIDMIIICGDTVLANYILEDIDSEIPIMERNIDAKIEKHDTDSIIRSIFSCRRYKL</sequence>
<feature type="coiled-coil region" evidence="1">
    <location>
        <begin position="21"/>
        <end position="97"/>
    </location>
</feature>
<accession>A0A099SZ15</accession>
<keyword evidence="4" id="KW-1185">Reference proteome</keyword>
<dbReference type="Pfam" id="PF18859">
    <property type="entry name" value="acVLRF1"/>
    <property type="match status" value="1"/>
</dbReference>
<gene>
    <name evidence="3" type="ORF">LI82_09330</name>
</gene>
<dbReference type="InterPro" id="IPR042226">
    <property type="entry name" value="eFR1_2_sf"/>
</dbReference>
<feature type="domain" description="Actinobacteria/chloroflexi VLRF1 release factor" evidence="2">
    <location>
        <begin position="214"/>
        <end position="303"/>
    </location>
</feature>
<comment type="caution">
    <text evidence="3">The sequence shown here is derived from an EMBL/GenBank/DDBJ whole genome shotgun (WGS) entry which is preliminary data.</text>
</comment>
<evidence type="ECO:0000313" key="4">
    <source>
        <dbReference type="Proteomes" id="UP000029859"/>
    </source>
</evidence>
<proteinExistence type="predicted"/>
<dbReference type="OrthoDB" id="124486at2157"/>
<evidence type="ECO:0000313" key="3">
    <source>
        <dbReference type="EMBL" id="KGK97944.1"/>
    </source>
</evidence>
<name>A0A099SZ15_METMT</name>
<dbReference type="SUPFAM" id="SSF53137">
    <property type="entry name" value="Translational machinery components"/>
    <property type="match status" value="1"/>
</dbReference>
<evidence type="ECO:0000259" key="2">
    <source>
        <dbReference type="Pfam" id="PF18859"/>
    </source>
</evidence>
<organism evidence="3 4">
    <name type="scientific">Methanococcoides methylutens</name>
    <dbReference type="NCBI Taxonomy" id="2226"/>
    <lineage>
        <taxon>Archaea</taxon>
        <taxon>Methanobacteriati</taxon>
        <taxon>Methanobacteriota</taxon>
        <taxon>Stenosarchaea group</taxon>
        <taxon>Methanomicrobia</taxon>
        <taxon>Methanosarcinales</taxon>
        <taxon>Methanosarcinaceae</taxon>
        <taxon>Methanococcoides</taxon>
    </lineage>
</organism>
<evidence type="ECO:0000256" key="1">
    <source>
        <dbReference type="SAM" id="Coils"/>
    </source>
</evidence>
<dbReference type="Gene3D" id="3.30.420.60">
    <property type="entry name" value="eRF1 domain 2"/>
    <property type="match status" value="1"/>
</dbReference>
<keyword evidence="1" id="KW-0175">Coiled coil</keyword>